<accession>A0A0K9F595</accession>
<dbReference type="InterPro" id="IPR050789">
    <property type="entry name" value="Diverse_Enzym_Activities"/>
</dbReference>
<evidence type="ECO:0000313" key="2">
    <source>
        <dbReference type="EMBL" id="KMY29695.1"/>
    </source>
</evidence>
<gene>
    <name evidence="2" type="ORF">ACZ11_21660</name>
</gene>
<dbReference type="PANTHER" id="PTHR43283">
    <property type="entry name" value="BETA-LACTAMASE-RELATED"/>
    <property type="match status" value="1"/>
</dbReference>
<reference evidence="3" key="1">
    <citation type="submission" date="2015-07" db="EMBL/GenBank/DDBJ databases">
        <authorList>
            <consortium name="Consortium for Microbial Forensics and Genomics (microFORGE)"/>
            <person name="Knight B.M."/>
            <person name="Roberts D.P."/>
            <person name="Lin D."/>
            <person name="Hari K."/>
            <person name="Fletcher J."/>
            <person name="Melcher U."/>
            <person name="Blagden T."/>
            <person name="Winegar R.A."/>
        </authorList>
    </citation>
    <scope>NUCLEOTIDE SEQUENCE [LARGE SCALE GENOMIC DNA]</scope>
    <source>
        <strain evidence="3">DSM 23493</strain>
    </source>
</reference>
<dbReference type="Gene3D" id="3.40.710.10">
    <property type="entry name" value="DD-peptidase/beta-lactamase superfamily"/>
    <property type="match status" value="1"/>
</dbReference>
<evidence type="ECO:0000259" key="1">
    <source>
        <dbReference type="Pfam" id="PF00144"/>
    </source>
</evidence>
<organism evidence="2 3">
    <name type="scientific">Lysinibacillus xylanilyticus</name>
    <dbReference type="NCBI Taxonomy" id="582475"/>
    <lineage>
        <taxon>Bacteria</taxon>
        <taxon>Bacillati</taxon>
        <taxon>Bacillota</taxon>
        <taxon>Bacilli</taxon>
        <taxon>Bacillales</taxon>
        <taxon>Bacillaceae</taxon>
        <taxon>Lysinibacillus</taxon>
    </lineage>
</organism>
<dbReference type="InterPro" id="IPR001466">
    <property type="entry name" value="Beta-lactam-related"/>
</dbReference>
<dbReference type="OrthoDB" id="2356735at2"/>
<dbReference type="PANTHER" id="PTHR43283:SF7">
    <property type="entry name" value="BETA-LACTAMASE-RELATED DOMAIN-CONTAINING PROTEIN"/>
    <property type="match status" value="1"/>
</dbReference>
<dbReference type="AlphaFoldDB" id="A0A0K9F595"/>
<dbReference type="InterPro" id="IPR012338">
    <property type="entry name" value="Beta-lactam/transpept-like"/>
</dbReference>
<dbReference type="SUPFAM" id="SSF56601">
    <property type="entry name" value="beta-lactamase/transpeptidase-like"/>
    <property type="match status" value="1"/>
</dbReference>
<protein>
    <recommendedName>
        <fullName evidence="1">Beta-lactamase-related domain-containing protein</fullName>
    </recommendedName>
</protein>
<comment type="caution">
    <text evidence="2">The sequence shown here is derived from an EMBL/GenBank/DDBJ whole genome shotgun (WGS) entry which is preliminary data.</text>
</comment>
<evidence type="ECO:0000313" key="3">
    <source>
        <dbReference type="Proteomes" id="UP000037326"/>
    </source>
</evidence>
<dbReference type="PATRIC" id="fig|582475.4.peg.3440"/>
<dbReference type="GeneID" id="96600819"/>
<dbReference type="Proteomes" id="UP000037326">
    <property type="component" value="Unassembled WGS sequence"/>
</dbReference>
<dbReference type="RefSeq" id="WP_049668596.1">
    <property type="nucleotide sequence ID" value="NZ_LFXJ01000010.1"/>
</dbReference>
<dbReference type="Pfam" id="PF00144">
    <property type="entry name" value="Beta-lactamase"/>
    <property type="match status" value="1"/>
</dbReference>
<proteinExistence type="predicted"/>
<sequence>MNSQAILTQVKKTFSQLDCTGGGVIINKHGQTVLEEYFGVQGQHQDAKRVGTHTLFHLASVRKTYVGFAVAYAIYHNYIASIDDPLSDYLENEKVFANVSIRHLLTHTHGLRRQNEKIMKEFKAGYNWAYRDINVELLAKVIYKVTGRTIAEIVDEQVFQTLSFTETNWFSEKNEQHIEVIHNDSPFWYESDVCDGSKMNLYSSLRELAKWGQVHLDKGKLHGKQIIPEDIIQLLTTIQSPNTKPKTLPTNGFFWFIQPQQREGVTELSPILPQGSFQLLGYTSVALLVIPKENIVAVRGFNSFGSPEGFDYIKDIHDFGLTVYQSIL</sequence>
<name>A0A0K9F595_9BACI</name>
<feature type="domain" description="Beta-lactamase-related" evidence="1">
    <location>
        <begin position="18"/>
        <end position="310"/>
    </location>
</feature>
<dbReference type="EMBL" id="LFXJ01000010">
    <property type="protein sequence ID" value="KMY29695.1"/>
    <property type="molecule type" value="Genomic_DNA"/>
</dbReference>